<accession>A0A0A8ZSN7</accession>
<proteinExistence type="predicted"/>
<protein>
    <submittedName>
        <fullName evidence="1">Uncharacterized protein</fullName>
    </submittedName>
</protein>
<dbReference type="EMBL" id="GBRH01257217">
    <property type="protein sequence ID" value="JAD40678.1"/>
    <property type="molecule type" value="Transcribed_RNA"/>
</dbReference>
<reference evidence="1" key="1">
    <citation type="submission" date="2014-09" db="EMBL/GenBank/DDBJ databases">
        <authorList>
            <person name="Magalhaes I.L.F."/>
            <person name="Oliveira U."/>
            <person name="Santos F.R."/>
            <person name="Vidigal T.H.D.A."/>
            <person name="Brescovit A.D."/>
            <person name="Santos A.J."/>
        </authorList>
    </citation>
    <scope>NUCLEOTIDE SEQUENCE</scope>
    <source>
        <tissue evidence="1">Shoot tissue taken approximately 20 cm above the soil surface</tissue>
    </source>
</reference>
<name>A0A0A8ZSN7_ARUDO</name>
<evidence type="ECO:0000313" key="1">
    <source>
        <dbReference type="EMBL" id="JAD40678.1"/>
    </source>
</evidence>
<sequence length="42" mass="4950">MVGYDPNKFVSSSEASYWIQYRLYSLFIWRVICSDCNSVYGT</sequence>
<reference evidence="1" key="2">
    <citation type="journal article" date="2015" name="Data Brief">
        <title>Shoot transcriptome of the giant reed, Arundo donax.</title>
        <authorList>
            <person name="Barrero R.A."/>
            <person name="Guerrero F.D."/>
            <person name="Moolhuijzen P."/>
            <person name="Goolsby J.A."/>
            <person name="Tidwell J."/>
            <person name="Bellgard S.E."/>
            <person name="Bellgard M.I."/>
        </authorList>
    </citation>
    <scope>NUCLEOTIDE SEQUENCE</scope>
    <source>
        <tissue evidence="1">Shoot tissue taken approximately 20 cm above the soil surface</tissue>
    </source>
</reference>
<dbReference type="AlphaFoldDB" id="A0A0A8ZSN7"/>
<organism evidence="1">
    <name type="scientific">Arundo donax</name>
    <name type="common">Giant reed</name>
    <name type="synonym">Donax arundinaceus</name>
    <dbReference type="NCBI Taxonomy" id="35708"/>
    <lineage>
        <taxon>Eukaryota</taxon>
        <taxon>Viridiplantae</taxon>
        <taxon>Streptophyta</taxon>
        <taxon>Embryophyta</taxon>
        <taxon>Tracheophyta</taxon>
        <taxon>Spermatophyta</taxon>
        <taxon>Magnoliopsida</taxon>
        <taxon>Liliopsida</taxon>
        <taxon>Poales</taxon>
        <taxon>Poaceae</taxon>
        <taxon>PACMAD clade</taxon>
        <taxon>Arundinoideae</taxon>
        <taxon>Arundineae</taxon>
        <taxon>Arundo</taxon>
    </lineage>
</organism>